<dbReference type="Gene3D" id="3.40.720.10">
    <property type="entry name" value="Alkaline Phosphatase, subunit A"/>
    <property type="match status" value="2"/>
</dbReference>
<feature type="chain" id="PRO_5043724774" description="Alkaline phosphatase" evidence="18">
    <location>
        <begin position="21"/>
        <end position="629"/>
    </location>
</feature>
<dbReference type="CDD" id="cd16012">
    <property type="entry name" value="ALP"/>
    <property type="match status" value="1"/>
</dbReference>
<keyword evidence="10" id="KW-0472">Membrane</keyword>
<dbReference type="VEuPathDB" id="VectorBase:ADAR2_007199"/>
<feature type="region of interest" description="Disordered" evidence="17">
    <location>
        <begin position="33"/>
        <end position="52"/>
    </location>
</feature>
<feature type="binding site" evidence="14">
    <location>
        <position position="364"/>
    </location>
    <ligand>
        <name>Zn(2+)</name>
        <dbReference type="ChEBI" id="CHEBI:29105"/>
        <label>2</label>
    </ligand>
</feature>
<dbReference type="EnsemblMetazoa" id="ADAC006259-RA">
    <property type="protein sequence ID" value="ADAC006259-PA"/>
    <property type="gene ID" value="ADAC006259"/>
</dbReference>
<dbReference type="EC" id="3.1.3.1" evidence="3 16"/>
<feature type="binding site" evidence="14">
    <location>
        <position position="368"/>
    </location>
    <ligand>
        <name>Zn(2+)</name>
        <dbReference type="ChEBI" id="CHEBI:29105"/>
        <label>2</label>
    </ligand>
</feature>
<accession>A0A087ZA97</accession>
<dbReference type="GO" id="GO:0005886">
    <property type="term" value="C:plasma membrane"/>
    <property type="evidence" value="ECO:0007669"/>
    <property type="project" value="UniProtKB-SubCell"/>
</dbReference>
<evidence type="ECO:0000256" key="7">
    <source>
        <dbReference type="ARBA" id="ARBA00022801"/>
    </source>
</evidence>
<feature type="binding site" evidence="14">
    <location>
        <position position="405"/>
    </location>
    <ligand>
        <name>Zn(2+)</name>
        <dbReference type="ChEBI" id="CHEBI:29105"/>
        <label>2</label>
    </ligand>
</feature>
<keyword evidence="11" id="KW-0325">Glycoprotein</keyword>
<reference evidence="20" key="1">
    <citation type="journal article" date="2010" name="BMC Genomics">
        <title>Combination of measures distinguishes pre-miRNAs from other stem-loops in the genome of the newly sequenced Anopheles darlingi.</title>
        <authorList>
            <person name="Mendes N.D."/>
            <person name="Freitas A.T."/>
            <person name="Vasconcelos A.T."/>
            <person name="Sagot M.F."/>
        </authorList>
    </citation>
    <scope>NUCLEOTIDE SEQUENCE</scope>
</reference>
<name>A0A087ZA97_ANODA</name>
<evidence type="ECO:0000313" key="20">
    <source>
        <dbReference type="Proteomes" id="UP000000673"/>
    </source>
</evidence>
<feature type="region of interest" description="Disordered" evidence="17">
    <location>
        <begin position="610"/>
        <end position="629"/>
    </location>
</feature>
<feature type="binding site" evidence="14">
    <location>
        <position position="195"/>
    </location>
    <ligand>
        <name>Mg(2+)</name>
        <dbReference type="ChEBI" id="CHEBI:18420"/>
    </ligand>
</feature>
<evidence type="ECO:0000256" key="16">
    <source>
        <dbReference type="RuleBase" id="RU003947"/>
    </source>
</evidence>
<dbReference type="InterPro" id="IPR017850">
    <property type="entry name" value="Alkaline_phosphatase_core_sf"/>
</dbReference>
<dbReference type="SUPFAM" id="SSF53649">
    <property type="entry name" value="Alkaline phosphatase-like"/>
    <property type="match status" value="2"/>
</dbReference>
<evidence type="ECO:0000256" key="13">
    <source>
        <dbReference type="PIRSR" id="PIRSR601952-1"/>
    </source>
</evidence>
<proteinExistence type="inferred from homology"/>
<feature type="binding site" evidence="14">
    <location>
        <position position="406"/>
    </location>
    <ligand>
        <name>Zn(2+)</name>
        <dbReference type="ChEBI" id="CHEBI:29105"/>
        <label>2</label>
    </ligand>
</feature>
<dbReference type="PANTHER" id="PTHR11596">
    <property type="entry name" value="ALKALINE PHOSPHATASE"/>
    <property type="match status" value="1"/>
</dbReference>
<evidence type="ECO:0000256" key="2">
    <source>
        <dbReference type="ARBA" id="ARBA00005984"/>
    </source>
</evidence>
<evidence type="ECO:0000256" key="18">
    <source>
        <dbReference type="SAM" id="SignalP"/>
    </source>
</evidence>
<dbReference type="GO" id="GO:0046872">
    <property type="term" value="F:metal ion binding"/>
    <property type="evidence" value="ECO:0007669"/>
    <property type="project" value="UniProtKB-KW"/>
</dbReference>
<evidence type="ECO:0000256" key="1">
    <source>
        <dbReference type="ARBA" id="ARBA00004609"/>
    </source>
</evidence>
<comment type="catalytic activity">
    <reaction evidence="16">
        <text>a phosphate monoester + H2O = an alcohol + phosphate</text>
        <dbReference type="Rhea" id="RHEA:15017"/>
        <dbReference type="ChEBI" id="CHEBI:15377"/>
        <dbReference type="ChEBI" id="CHEBI:30879"/>
        <dbReference type="ChEBI" id="CHEBI:43474"/>
        <dbReference type="ChEBI" id="CHEBI:67140"/>
        <dbReference type="EC" id="3.1.3.1"/>
    </reaction>
</comment>
<evidence type="ECO:0000256" key="10">
    <source>
        <dbReference type="ARBA" id="ARBA00023136"/>
    </source>
</evidence>
<dbReference type="VEuPathDB" id="VectorBase:ADAR2_003290"/>
<dbReference type="GO" id="GO:0098552">
    <property type="term" value="C:side of membrane"/>
    <property type="evidence" value="ECO:0007669"/>
    <property type="project" value="UniProtKB-KW"/>
</dbReference>
<keyword evidence="5" id="KW-0336">GPI-anchor</keyword>
<dbReference type="Pfam" id="PF00245">
    <property type="entry name" value="Alk_phosphatase"/>
    <property type="match status" value="1"/>
</dbReference>
<dbReference type="GO" id="GO:0004035">
    <property type="term" value="F:alkaline phosphatase activity"/>
    <property type="evidence" value="ECO:0007669"/>
    <property type="project" value="UniProtKB-EC"/>
</dbReference>
<evidence type="ECO:0000313" key="19">
    <source>
        <dbReference type="EnsemblMetazoa" id="ADAC006259-PA"/>
    </source>
</evidence>
<keyword evidence="8 14" id="KW-0862">Zinc</keyword>
<dbReference type="Proteomes" id="UP000000673">
    <property type="component" value="Unassembled WGS sequence"/>
</dbReference>
<feature type="binding site" evidence="14">
    <location>
        <position position="88"/>
    </location>
    <ligand>
        <name>Zn(2+)</name>
        <dbReference type="ChEBI" id="CHEBI:29105"/>
        <label>2</label>
    </ligand>
</feature>
<organism evidence="19 20">
    <name type="scientific">Anopheles darlingi</name>
    <name type="common">Mosquito</name>
    <dbReference type="NCBI Taxonomy" id="43151"/>
    <lineage>
        <taxon>Eukaryota</taxon>
        <taxon>Metazoa</taxon>
        <taxon>Ecdysozoa</taxon>
        <taxon>Arthropoda</taxon>
        <taxon>Hexapoda</taxon>
        <taxon>Insecta</taxon>
        <taxon>Pterygota</taxon>
        <taxon>Neoptera</taxon>
        <taxon>Endopterygota</taxon>
        <taxon>Diptera</taxon>
        <taxon>Nematocera</taxon>
        <taxon>Culicoidea</taxon>
        <taxon>Culicidae</taxon>
        <taxon>Anophelinae</taxon>
        <taxon>Anopheles</taxon>
    </lineage>
</organism>
<dbReference type="InterPro" id="IPR001952">
    <property type="entry name" value="Alkaline_phosphatase"/>
</dbReference>
<feature type="compositionally biased region" description="Polar residues" evidence="17">
    <location>
        <begin position="555"/>
        <end position="565"/>
    </location>
</feature>
<comment type="cofactor">
    <cofactor evidence="14">
        <name>Mg(2+)</name>
        <dbReference type="ChEBI" id="CHEBI:18420"/>
    </cofactor>
    <text evidence="14">Binds 1 Mg(2+) ion.</text>
</comment>
<feature type="active site" description="Phosphoserine intermediate" evidence="13">
    <location>
        <position position="132"/>
    </location>
</feature>
<evidence type="ECO:0000256" key="15">
    <source>
        <dbReference type="RuleBase" id="RU003946"/>
    </source>
</evidence>
<keyword evidence="20" id="KW-1185">Reference proteome</keyword>
<evidence type="ECO:0000256" key="17">
    <source>
        <dbReference type="SAM" id="MobiDB-lite"/>
    </source>
</evidence>
<evidence type="ECO:0000256" key="6">
    <source>
        <dbReference type="ARBA" id="ARBA00022723"/>
    </source>
</evidence>
<keyword evidence="12" id="KW-0449">Lipoprotein</keyword>
<feature type="binding site" evidence="14">
    <location>
        <position position="359"/>
    </location>
    <ligand>
        <name>Mg(2+)</name>
        <dbReference type="ChEBI" id="CHEBI:18420"/>
    </ligand>
</feature>
<evidence type="ECO:0000256" key="3">
    <source>
        <dbReference type="ARBA" id="ARBA00012647"/>
    </source>
</evidence>
<evidence type="ECO:0000256" key="11">
    <source>
        <dbReference type="ARBA" id="ARBA00023180"/>
    </source>
</evidence>
<keyword evidence="6 14" id="KW-0479">Metal-binding</keyword>
<dbReference type="PANTHER" id="PTHR11596:SF85">
    <property type="entry name" value="ALKALINE PHOSPHATASE-RELATED"/>
    <property type="match status" value="1"/>
</dbReference>
<feature type="compositionally biased region" description="Basic and acidic residues" evidence="17">
    <location>
        <begin position="620"/>
        <end position="629"/>
    </location>
</feature>
<feature type="binding site" evidence="14">
    <location>
        <position position="88"/>
    </location>
    <ligand>
        <name>Mg(2+)</name>
        <dbReference type="ChEBI" id="CHEBI:18420"/>
    </ligand>
</feature>
<dbReference type="PROSITE" id="PS00123">
    <property type="entry name" value="ALKALINE_PHOSPHATASE"/>
    <property type="match status" value="1"/>
</dbReference>
<keyword evidence="4" id="KW-1003">Cell membrane</keyword>
<comment type="cofactor">
    <cofactor evidence="14">
        <name>Zn(2+)</name>
        <dbReference type="ChEBI" id="CHEBI:29105"/>
    </cofactor>
    <text evidence="14">Binds 2 Zn(2+) ions.</text>
</comment>
<dbReference type="SMART" id="SM00098">
    <property type="entry name" value="alkPPc"/>
    <property type="match status" value="1"/>
</dbReference>
<evidence type="ECO:0000256" key="5">
    <source>
        <dbReference type="ARBA" id="ARBA00022622"/>
    </source>
</evidence>
<keyword evidence="7 16" id="KW-0378">Hydrolase</keyword>
<comment type="subcellular location">
    <subcellularLocation>
        <location evidence="1">Cell membrane</location>
        <topology evidence="1">Lipid-anchor</topology>
        <topology evidence="1">GPI-anchor</topology>
    </subcellularLocation>
</comment>
<evidence type="ECO:0000256" key="12">
    <source>
        <dbReference type="ARBA" id="ARBA00023288"/>
    </source>
</evidence>
<feature type="region of interest" description="Disordered" evidence="17">
    <location>
        <begin position="539"/>
        <end position="565"/>
    </location>
</feature>
<evidence type="ECO:0000256" key="9">
    <source>
        <dbReference type="ARBA" id="ARBA00022842"/>
    </source>
</evidence>
<keyword evidence="18" id="KW-0732">Signal</keyword>
<feature type="signal peptide" evidence="18">
    <location>
        <begin position="1"/>
        <end position="20"/>
    </location>
</feature>
<evidence type="ECO:0000256" key="8">
    <source>
        <dbReference type="ARBA" id="ARBA00022833"/>
    </source>
</evidence>
<feature type="binding site" evidence="14">
    <location>
        <position position="483"/>
    </location>
    <ligand>
        <name>Zn(2+)</name>
        <dbReference type="ChEBI" id="CHEBI:29105"/>
        <label>2</label>
    </ligand>
</feature>
<evidence type="ECO:0000256" key="4">
    <source>
        <dbReference type="ARBA" id="ARBA00022475"/>
    </source>
</evidence>
<sequence length="629" mass="70294">MRTFGLWSVLFLVGVVAVAALDLDEDSDKRHHPRLLDELSPKKPQSKNAEQEQTIKYWRDQAKATVEQLVKKKENTNRAKNVIMFLGDGMSIATVAMARVYAGGEEKPLFFEEFPYIGMAKTYCVDYQVADSACTATAYLTGVKANYETIGVNAHVQVQDCHAARNRSTHTTSIAQWAMDAGKDAGIVTTTRVTHASPAGVYAHTSYRDWENDFYVKEDGCTSEQVDDIAHQLVYGETAPKLRVILGGGRREFLDRQTGVDPETGNGGYRSDGRNLIDEWLKNGPVGENRTFVWKRSELMAVDPLRTDRLLGMFEPSHCAYNLDRVNKGLDEEPTLSEMVDKATDMLSLNPNGFFLFVEGGRIDHAHHDNRAKLALDETVEFDKAIEFARKKFSEEDTLIVVTSDHSHSVSYAGYPRRGNDIFGTAGTGRDGLPYMTISYANGPGHKKHVDKNTGTRMDVREMDRSKDNFDFPAMVPKDSETHGGEDVAVYASGPWSHLFAGSFEQNVIPHMMGYAACIGAGMHALAFGLVHGSLNDDYDSDKRHHPRLRDELSPKSQPKNAEQEQTIKYWRDQAKATVERLVKKKENTNTAKNVIMFLGDGMSIATEAKRNHCSSRNSRTSECRRRTA</sequence>
<keyword evidence="9 14" id="KW-0460">Magnesium</keyword>
<comment type="similarity">
    <text evidence="2 15">Belongs to the alkaline phosphatase family.</text>
</comment>
<feature type="binding site" evidence="14">
    <location>
        <position position="197"/>
    </location>
    <ligand>
        <name>Mg(2+)</name>
        <dbReference type="ChEBI" id="CHEBI:18420"/>
    </ligand>
</feature>
<evidence type="ECO:0000256" key="14">
    <source>
        <dbReference type="PIRSR" id="PIRSR601952-2"/>
    </source>
</evidence>
<dbReference type="AlphaFoldDB" id="A0A087ZA97"/>
<dbReference type="FunFam" id="3.40.720.10:FF:000008">
    <property type="entry name" value="Alkaline phosphatase"/>
    <property type="match status" value="1"/>
</dbReference>
<dbReference type="InterPro" id="IPR018299">
    <property type="entry name" value="Alkaline_phosphatase_AS"/>
</dbReference>
<dbReference type="VEuPathDB" id="VectorBase:ADAC006259"/>
<dbReference type="PRINTS" id="PR00113">
    <property type="entry name" value="ALKPHPHTASE"/>
</dbReference>
<reference evidence="19" key="2">
    <citation type="submission" date="2015-06" db="UniProtKB">
        <authorList>
            <consortium name="EnsemblMetazoa"/>
        </authorList>
    </citation>
    <scope>IDENTIFICATION</scope>
</reference>
<protein>
    <recommendedName>
        <fullName evidence="3 16">Alkaline phosphatase</fullName>
        <ecNumber evidence="3 16">3.1.3.1</ecNumber>
    </recommendedName>
</protein>